<name>A0A644SW21_9ZZZZ</name>
<dbReference type="Gene3D" id="3.30.70.100">
    <property type="match status" value="1"/>
</dbReference>
<organism evidence="11">
    <name type="scientific">bioreactor metagenome</name>
    <dbReference type="NCBI Taxonomy" id="1076179"/>
    <lineage>
        <taxon>unclassified sequences</taxon>
        <taxon>metagenomes</taxon>
        <taxon>ecological metagenomes</taxon>
    </lineage>
</organism>
<dbReference type="InterPro" id="IPR049142">
    <property type="entry name" value="MS_channel_1st"/>
</dbReference>
<keyword evidence="5 7" id="KW-1133">Transmembrane helix</keyword>
<evidence type="ECO:0000256" key="4">
    <source>
        <dbReference type="ARBA" id="ARBA00022692"/>
    </source>
</evidence>
<dbReference type="Pfam" id="PF21088">
    <property type="entry name" value="MS_channel_1st"/>
    <property type="match status" value="1"/>
</dbReference>
<dbReference type="GO" id="GO:0005886">
    <property type="term" value="C:plasma membrane"/>
    <property type="evidence" value="ECO:0007669"/>
    <property type="project" value="UniProtKB-SubCell"/>
</dbReference>
<sequence length="283" mass="30682">MSTGQKLLDSVAGWFHDIVSADSVKTAISVFLILVLGLALVRIVFIMTRRFSRKVLPKRSASTLDRLIKYGGYTLVVLMATKKAGFDVSALLGAAGIAGIAIGFAAQTSVANIISGLFLFSEKLFSEGDILQVDSITGVVKTVDLMCVRLQTFDGRLVRVPNETLIKTNIINISYFPQRRFDLWLSLPNDSDLRLAMSCIQRVLDAEPLALKDPAPIQILDAITPDGTNLLVGVWFLQENLGAIKNSLIPAVLSALAEKGIKPQARRIEVQETSSAAIVSPRS</sequence>
<evidence type="ECO:0000259" key="9">
    <source>
        <dbReference type="Pfam" id="PF21082"/>
    </source>
</evidence>
<comment type="caution">
    <text evidence="11">The sequence shown here is derived from an EMBL/GenBank/DDBJ whole genome shotgun (WGS) entry which is preliminary data.</text>
</comment>
<evidence type="ECO:0000256" key="2">
    <source>
        <dbReference type="ARBA" id="ARBA00008017"/>
    </source>
</evidence>
<evidence type="ECO:0000256" key="1">
    <source>
        <dbReference type="ARBA" id="ARBA00004651"/>
    </source>
</evidence>
<dbReference type="SUPFAM" id="SSF50182">
    <property type="entry name" value="Sm-like ribonucleoproteins"/>
    <property type="match status" value="1"/>
</dbReference>
<evidence type="ECO:0000313" key="11">
    <source>
        <dbReference type="EMBL" id="MPL58813.1"/>
    </source>
</evidence>
<dbReference type="InterPro" id="IPR006685">
    <property type="entry name" value="MscS_channel_2nd"/>
</dbReference>
<dbReference type="InterPro" id="IPR011014">
    <property type="entry name" value="MscS_channel_TM-2"/>
</dbReference>
<dbReference type="PANTHER" id="PTHR30221:SF1">
    <property type="entry name" value="SMALL-CONDUCTANCE MECHANOSENSITIVE CHANNEL"/>
    <property type="match status" value="1"/>
</dbReference>
<dbReference type="InterPro" id="IPR010920">
    <property type="entry name" value="LSM_dom_sf"/>
</dbReference>
<dbReference type="Pfam" id="PF00924">
    <property type="entry name" value="MS_channel_2nd"/>
    <property type="match status" value="1"/>
</dbReference>
<dbReference type="SUPFAM" id="SSF82689">
    <property type="entry name" value="Mechanosensitive channel protein MscS (YggB), C-terminal domain"/>
    <property type="match status" value="1"/>
</dbReference>
<keyword evidence="6 7" id="KW-0472">Membrane</keyword>
<evidence type="ECO:0000256" key="3">
    <source>
        <dbReference type="ARBA" id="ARBA00022475"/>
    </source>
</evidence>
<dbReference type="GO" id="GO:0008381">
    <property type="term" value="F:mechanosensitive monoatomic ion channel activity"/>
    <property type="evidence" value="ECO:0007669"/>
    <property type="project" value="InterPro"/>
</dbReference>
<dbReference type="PANTHER" id="PTHR30221">
    <property type="entry name" value="SMALL-CONDUCTANCE MECHANOSENSITIVE CHANNEL"/>
    <property type="match status" value="1"/>
</dbReference>
<feature type="transmembrane region" description="Helical" evidence="7">
    <location>
        <begin position="27"/>
        <end position="46"/>
    </location>
</feature>
<reference evidence="11" key="1">
    <citation type="submission" date="2019-08" db="EMBL/GenBank/DDBJ databases">
        <authorList>
            <person name="Kucharzyk K."/>
            <person name="Murdoch R.W."/>
            <person name="Higgins S."/>
            <person name="Loffler F."/>
        </authorList>
    </citation>
    <scope>NUCLEOTIDE SEQUENCE</scope>
</reference>
<feature type="domain" description="Mechanosensitive ion channel MscS C-terminal" evidence="9">
    <location>
        <begin position="189"/>
        <end position="262"/>
    </location>
</feature>
<evidence type="ECO:0000259" key="10">
    <source>
        <dbReference type="Pfam" id="PF21088"/>
    </source>
</evidence>
<dbReference type="Gene3D" id="1.10.287.1260">
    <property type="match status" value="1"/>
</dbReference>
<dbReference type="SUPFAM" id="SSF82861">
    <property type="entry name" value="Mechanosensitive channel protein MscS (YggB), transmembrane region"/>
    <property type="match status" value="1"/>
</dbReference>
<accession>A0A644SW21</accession>
<keyword evidence="3" id="KW-1003">Cell membrane</keyword>
<dbReference type="AlphaFoldDB" id="A0A644SW21"/>
<dbReference type="InterPro" id="IPR045275">
    <property type="entry name" value="MscS_archaea/bacteria_type"/>
</dbReference>
<feature type="domain" description="Mechanosensitive ion channel MscS" evidence="8">
    <location>
        <begin position="108"/>
        <end position="174"/>
    </location>
</feature>
<dbReference type="Gene3D" id="2.30.30.60">
    <property type="match status" value="1"/>
</dbReference>
<comment type="similarity">
    <text evidence="2">Belongs to the MscS (TC 1.A.23) family.</text>
</comment>
<feature type="domain" description="Mechanosensitive ion channel transmembrane helices 2/3" evidence="10">
    <location>
        <begin position="67"/>
        <end position="107"/>
    </location>
</feature>
<keyword evidence="4 7" id="KW-0812">Transmembrane</keyword>
<gene>
    <name evidence="11" type="ORF">SDC9_04356</name>
</gene>
<comment type="subcellular location">
    <subcellularLocation>
        <location evidence="1">Cell membrane</location>
        <topology evidence="1">Multi-pass membrane protein</topology>
    </subcellularLocation>
</comment>
<dbReference type="EMBL" id="VSSQ01000008">
    <property type="protein sequence ID" value="MPL58813.1"/>
    <property type="molecule type" value="Genomic_DNA"/>
</dbReference>
<protein>
    <recommendedName>
        <fullName evidence="12">Small-conductance mechanosensitive channel</fullName>
    </recommendedName>
</protein>
<evidence type="ECO:0008006" key="12">
    <source>
        <dbReference type="Google" id="ProtNLM"/>
    </source>
</evidence>
<dbReference type="Pfam" id="PF21082">
    <property type="entry name" value="MS_channel_3rd"/>
    <property type="match status" value="1"/>
</dbReference>
<dbReference type="InterPro" id="IPR011066">
    <property type="entry name" value="MscS_channel_C_sf"/>
</dbReference>
<dbReference type="InterPro" id="IPR023408">
    <property type="entry name" value="MscS_beta-dom_sf"/>
</dbReference>
<evidence type="ECO:0000256" key="7">
    <source>
        <dbReference type="SAM" id="Phobius"/>
    </source>
</evidence>
<feature type="transmembrane region" description="Helical" evidence="7">
    <location>
        <begin position="91"/>
        <end position="120"/>
    </location>
</feature>
<evidence type="ECO:0000256" key="5">
    <source>
        <dbReference type="ARBA" id="ARBA00022989"/>
    </source>
</evidence>
<evidence type="ECO:0000259" key="8">
    <source>
        <dbReference type="Pfam" id="PF00924"/>
    </source>
</evidence>
<proteinExistence type="inferred from homology"/>
<dbReference type="InterPro" id="IPR049278">
    <property type="entry name" value="MS_channel_C"/>
</dbReference>
<evidence type="ECO:0000256" key="6">
    <source>
        <dbReference type="ARBA" id="ARBA00023136"/>
    </source>
</evidence>